<gene>
    <name evidence="1" type="ORF">O987_16877</name>
</gene>
<accession>A0A076PVX5</accession>
<reference evidence="1 2" key="1">
    <citation type="journal article" date="2014" name="Genome Announc.">
        <title>Complete Genome Sequence of Polychlorinated Biphenyl Degrader Comamonas testosteroni TK102 (NBRC 109938).</title>
        <authorList>
            <person name="Fukuda K."/>
            <person name="Hosoyama A."/>
            <person name="Tsuchikane K."/>
            <person name="Ohji S."/>
            <person name="Yamazoe A."/>
            <person name="Fujita N."/>
            <person name="Shintani M."/>
            <person name="Kimbara K."/>
        </authorList>
    </citation>
    <scope>NUCLEOTIDE SEQUENCE [LARGE SCALE GENOMIC DNA]</scope>
    <source>
        <strain evidence="1">TK102</strain>
    </source>
</reference>
<protein>
    <submittedName>
        <fullName evidence="1">Uncharacterized protein</fullName>
    </submittedName>
</protein>
<dbReference type="EMBL" id="CP006704">
    <property type="protein sequence ID" value="AIJ47487.1"/>
    <property type="molecule type" value="Genomic_DNA"/>
</dbReference>
<dbReference type="HOGENOM" id="CLU_2952489_0_0_4"/>
<sequence>MALTTGSDSPPGLPDRKSCGLCILQTGYGRIPMTLICTATCPDCYRLATSDFLFGKQGS</sequence>
<evidence type="ECO:0000313" key="2">
    <source>
        <dbReference type="Proteomes" id="UP000028782"/>
    </source>
</evidence>
<dbReference type="KEGG" id="ctes:O987_16877"/>
<proteinExistence type="predicted"/>
<dbReference type="Proteomes" id="UP000028782">
    <property type="component" value="Chromosome"/>
</dbReference>
<evidence type="ECO:0000313" key="1">
    <source>
        <dbReference type="EMBL" id="AIJ47487.1"/>
    </source>
</evidence>
<organism evidence="1 2">
    <name type="scientific">Comamonas testosteroni TK102</name>
    <dbReference type="NCBI Taxonomy" id="1392005"/>
    <lineage>
        <taxon>Bacteria</taxon>
        <taxon>Pseudomonadati</taxon>
        <taxon>Pseudomonadota</taxon>
        <taxon>Betaproteobacteria</taxon>
        <taxon>Burkholderiales</taxon>
        <taxon>Comamonadaceae</taxon>
        <taxon>Comamonas</taxon>
    </lineage>
</organism>
<dbReference type="AlphaFoldDB" id="A0A076PVX5"/>
<name>A0A076PVX5_COMTE</name>